<keyword evidence="6" id="KW-1185">Reference proteome</keyword>
<evidence type="ECO:0000313" key="6">
    <source>
        <dbReference type="Proteomes" id="UP000298347"/>
    </source>
</evidence>
<evidence type="ECO:0000256" key="1">
    <source>
        <dbReference type="PIRSR" id="PIRSR000097-1"/>
    </source>
</evidence>
<proteinExistence type="predicted"/>
<dbReference type="RefSeq" id="WP_135348967.1">
    <property type="nucleotide sequence ID" value="NZ_SRJD01000013.1"/>
</dbReference>
<dbReference type="InterPro" id="IPR023210">
    <property type="entry name" value="NADP_OxRdtase_dom"/>
</dbReference>
<organism evidence="5 6">
    <name type="scientific">Sporolactobacillus shoreae</name>
    <dbReference type="NCBI Taxonomy" id="1465501"/>
    <lineage>
        <taxon>Bacteria</taxon>
        <taxon>Bacillati</taxon>
        <taxon>Bacillota</taxon>
        <taxon>Bacilli</taxon>
        <taxon>Bacillales</taxon>
        <taxon>Sporolactobacillaceae</taxon>
        <taxon>Sporolactobacillus</taxon>
    </lineage>
</organism>
<dbReference type="AlphaFoldDB" id="A0A4Z0GMJ0"/>
<dbReference type="CDD" id="cd19138">
    <property type="entry name" value="AKR_YeaE"/>
    <property type="match status" value="1"/>
</dbReference>
<dbReference type="SUPFAM" id="SSF51430">
    <property type="entry name" value="NAD(P)-linked oxidoreductase"/>
    <property type="match status" value="1"/>
</dbReference>
<gene>
    <name evidence="5" type="ORF">E4665_11675</name>
</gene>
<feature type="binding site" evidence="2">
    <location>
        <position position="128"/>
    </location>
    <ligand>
        <name>substrate</name>
    </ligand>
</feature>
<dbReference type="Gene3D" id="3.20.20.100">
    <property type="entry name" value="NADP-dependent oxidoreductase domain"/>
    <property type="match status" value="1"/>
</dbReference>
<dbReference type="InterPro" id="IPR036812">
    <property type="entry name" value="NAD(P)_OxRdtase_dom_sf"/>
</dbReference>
<dbReference type="GO" id="GO:0016491">
    <property type="term" value="F:oxidoreductase activity"/>
    <property type="evidence" value="ECO:0007669"/>
    <property type="project" value="InterPro"/>
</dbReference>
<reference evidence="5 6" key="1">
    <citation type="journal article" date="2015" name="Int. J. Syst. Evol. Microbiol.">
        <title>Sporolactobacillus shoreae sp. nov. and Sporolactobacillus spathodeae sp. nov., two spore-forming lactic acid bacteria isolated from tree barks in Thailand.</title>
        <authorList>
            <person name="Thamacharoensuk T."/>
            <person name="Kitahara M."/>
            <person name="Ohkuma M."/>
            <person name="Thongchul N."/>
            <person name="Tanasupawat S."/>
        </authorList>
    </citation>
    <scope>NUCLEOTIDE SEQUENCE [LARGE SCALE GENOMIC DNA]</scope>
    <source>
        <strain evidence="5 6">BK92</strain>
    </source>
</reference>
<sequence>MVQLSEDERETVRRQVRSRRITLADGTKIPAIGQGTWHMGDDPSKRRAEIDSLRLGIQLGLTLIDTAELYGYGKSENVVGEAIKGIRDHVFLVSKALPSHGSRKDLAQACENSLRRLGTDHLDLYFLHWKGGVPIEETIEGMEALKKSGKILRWGVSNFDTEDMEDLLDKPNGANCAVNQVLYHLGSRGIEVDLLPWQRARHMPIMAYCPLAEAGSLKLRLVSDPIVKRVSAAHQITPLQLLLAWCIRRAKTDGVIAIPKAGQPAHVIENAKAAAVILSETEQKELDRVFPRPDRKVPLDIV</sequence>
<dbReference type="PRINTS" id="PR00069">
    <property type="entry name" value="ALDKETRDTASE"/>
</dbReference>
<dbReference type="PANTHER" id="PTHR43638">
    <property type="entry name" value="OXIDOREDUCTASE, ALDO/KETO REDUCTASE FAMILY PROTEIN"/>
    <property type="match status" value="1"/>
</dbReference>
<dbReference type="Pfam" id="PF00248">
    <property type="entry name" value="Aldo_ket_red"/>
    <property type="match status" value="1"/>
</dbReference>
<protein>
    <submittedName>
        <fullName evidence="5">Aldo/keto reductase</fullName>
    </submittedName>
</protein>
<feature type="site" description="Lowers pKa of active site Tyr" evidence="3">
    <location>
        <position position="95"/>
    </location>
</feature>
<dbReference type="InterPro" id="IPR020471">
    <property type="entry name" value="AKR"/>
</dbReference>
<dbReference type="Proteomes" id="UP000298347">
    <property type="component" value="Unassembled WGS sequence"/>
</dbReference>
<evidence type="ECO:0000256" key="2">
    <source>
        <dbReference type="PIRSR" id="PIRSR000097-2"/>
    </source>
</evidence>
<feature type="domain" description="NADP-dependent oxidoreductase" evidence="4">
    <location>
        <begin position="32"/>
        <end position="288"/>
    </location>
</feature>
<name>A0A4Z0GMJ0_9BACL</name>
<accession>A0A4Z0GMJ0</accession>
<dbReference type="OrthoDB" id="9773828at2"/>
<dbReference type="EMBL" id="SRJD01000013">
    <property type="protein sequence ID" value="TGA97501.1"/>
    <property type="molecule type" value="Genomic_DNA"/>
</dbReference>
<dbReference type="PIRSF" id="PIRSF000097">
    <property type="entry name" value="AKR"/>
    <property type="match status" value="1"/>
</dbReference>
<evidence type="ECO:0000256" key="3">
    <source>
        <dbReference type="PIRSR" id="PIRSR000097-3"/>
    </source>
</evidence>
<dbReference type="PANTHER" id="PTHR43638:SF3">
    <property type="entry name" value="ALDEHYDE REDUCTASE"/>
    <property type="match status" value="1"/>
</dbReference>
<feature type="active site" description="Proton donor" evidence="1">
    <location>
        <position position="70"/>
    </location>
</feature>
<evidence type="ECO:0000259" key="4">
    <source>
        <dbReference type="Pfam" id="PF00248"/>
    </source>
</evidence>
<evidence type="ECO:0000313" key="5">
    <source>
        <dbReference type="EMBL" id="TGA97501.1"/>
    </source>
</evidence>
<comment type="caution">
    <text evidence="5">The sequence shown here is derived from an EMBL/GenBank/DDBJ whole genome shotgun (WGS) entry which is preliminary data.</text>
</comment>